<sequence length="583" mass="62843">MKPIHRKMAGTAAALIVAAAAGVGVWAVKEEKSAGSAITVPYNGHGGTFKNTLADIDTPDPSMVYKDGYYYMTFTHNGTDVTIMKSRTVDFKQALKKTVWFPDVGTKYSANLWAPEIQYIQGKWYIYFAADDGANENHRMYALEADSGDPMGSYTFKGQIKDATDKWAIDGLVMELEGKLYFVWSGWEGDVNIQQNTYIAPMSDPLTISGPRVLLSEPDLEWERAGGPPYINEGQSILYKDGTVHLVYSGAGSWTPFYSLGMLSLKKGADPLIAANWTKTMEPLLAMDDKAGVYGPGHNSFVSSPDGKEQWIIYHATSGVSDGWNNRKARAQKVTWDEQGMPSFGTPLSLDTAIPNPSGSGIFALKPSEAAGTYNVDLIPSSQDLEAPVMIHYTNSAGEEKQADIITAGGAPIQVKLPPTEGSAPGYAYAYVPLKQGMNKISITGGDASLSVIAVEIPRYEAEDAAVGPDGNAEENAFASGTGILNIQAGQKESVRFPQVNVPYDADYNIRLAIANLSGKEAKVTLRVEGGKKKTVTVQPTKRNDFQPVMMTVPLKSGANGIILEQADADLALDYIDVTGITP</sequence>
<comment type="similarity">
    <text evidence="1 5">Belongs to the glycosyl hydrolase 43 family.</text>
</comment>
<dbReference type="InterPro" id="IPR006710">
    <property type="entry name" value="Glyco_hydro_43"/>
</dbReference>
<evidence type="ECO:0000313" key="8">
    <source>
        <dbReference type="Proteomes" id="UP001597541"/>
    </source>
</evidence>
<dbReference type="InterPro" id="IPR005084">
    <property type="entry name" value="CBM6"/>
</dbReference>
<gene>
    <name evidence="7" type="ORF">ACFSUF_04780</name>
</gene>
<dbReference type="EMBL" id="JBHUME010000005">
    <property type="protein sequence ID" value="MFD2611734.1"/>
    <property type="molecule type" value="Genomic_DNA"/>
</dbReference>
<accession>A0ABW5PB55</accession>
<feature type="domain" description="CBM6" evidence="6">
    <location>
        <begin position="458"/>
        <end position="579"/>
    </location>
</feature>
<evidence type="ECO:0000256" key="4">
    <source>
        <dbReference type="ARBA" id="ARBA00023295"/>
    </source>
</evidence>
<dbReference type="InterPro" id="IPR008979">
    <property type="entry name" value="Galactose-bd-like_sf"/>
</dbReference>
<dbReference type="Gene3D" id="2.115.10.20">
    <property type="entry name" value="Glycosyl hydrolase domain, family 43"/>
    <property type="match status" value="1"/>
</dbReference>
<dbReference type="Proteomes" id="UP001597541">
    <property type="component" value="Unassembled WGS sequence"/>
</dbReference>
<organism evidence="7 8">
    <name type="scientific">Paenibacillus gansuensis</name>
    <dbReference type="NCBI Taxonomy" id="306542"/>
    <lineage>
        <taxon>Bacteria</taxon>
        <taxon>Bacillati</taxon>
        <taxon>Bacillota</taxon>
        <taxon>Bacilli</taxon>
        <taxon>Bacillales</taxon>
        <taxon>Paenibacillaceae</taxon>
        <taxon>Paenibacillus</taxon>
    </lineage>
</organism>
<comment type="caution">
    <text evidence="7">The sequence shown here is derived from an EMBL/GenBank/DDBJ whole genome shotgun (WGS) entry which is preliminary data.</text>
</comment>
<evidence type="ECO:0000256" key="5">
    <source>
        <dbReference type="RuleBase" id="RU361187"/>
    </source>
</evidence>
<dbReference type="Pfam" id="PF04616">
    <property type="entry name" value="Glyco_hydro_43"/>
    <property type="match status" value="1"/>
</dbReference>
<protein>
    <submittedName>
        <fullName evidence="7">Family 43 glycosylhydrolase</fullName>
    </submittedName>
</protein>
<dbReference type="PANTHER" id="PTHR43817">
    <property type="entry name" value="GLYCOSYL HYDROLASE"/>
    <property type="match status" value="1"/>
</dbReference>
<dbReference type="SUPFAM" id="SSF75005">
    <property type="entry name" value="Arabinanase/levansucrase/invertase"/>
    <property type="match status" value="1"/>
</dbReference>
<evidence type="ECO:0000256" key="3">
    <source>
        <dbReference type="ARBA" id="ARBA00022801"/>
    </source>
</evidence>
<proteinExistence type="inferred from homology"/>
<dbReference type="InterPro" id="IPR023296">
    <property type="entry name" value="Glyco_hydro_beta-prop_sf"/>
</dbReference>
<name>A0ABW5PB55_9BACL</name>
<keyword evidence="8" id="KW-1185">Reference proteome</keyword>
<dbReference type="SUPFAM" id="SSF49785">
    <property type="entry name" value="Galactose-binding domain-like"/>
    <property type="match status" value="1"/>
</dbReference>
<evidence type="ECO:0000256" key="1">
    <source>
        <dbReference type="ARBA" id="ARBA00009865"/>
    </source>
</evidence>
<dbReference type="RefSeq" id="WP_377600658.1">
    <property type="nucleotide sequence ID" value="NZ_JBHUME010000005.1"/>
</dbReference>
<dbReference type="Gene3D" id="2.60.120.260">
    <property type="entry name" value="Galactose-binding domain-like"/>
    <property type="match status" value="2"/>
</dbReference>
<dbReference type="CDD" id="cd18820">
    <property type="entry name" value="GH43_LbAraf43-like"/>
    <property type="match status" value="1"/>
</dbReference>
<evidence type="ECO:0000313" key="7">
    <source>
        <dbReference type="EMBL" id="MFD2611734.1"/>
    </source>
</evidence>
<keyword evidence="3 5" id="KW-0378">Hydrolase</keyword>
<evidence type="ECO:0000256" key="2">
    <source>
        <dbReference type="ARBA" id="ARBA00022729"/>
    </source>
</evidence>
<keyword evidence="4 5" id="KW-0326">Glycosidase</keyword>
<reference evidence="8" key="1">
    <citation type="journal article" date="2019" name="Int. J. Syst. Evol. Microbiol.">
        <title>The Global Catalogue of Microorganisms (GCM) 10K type strain sequencing project: providing services to taxonomists for standard genome sequencing and annotation.</title>
        <authorList>
            <consortium name="The Broad Institute Genomics Platform"/>
            <consortium name="The Broad Institute Genome Sequencing Center for Infectious Disease"/>
            <person name="Wu L."/>
            <person name="Ma J."/>
        </authorList>
    </citation>
    <scope>NUCLEOTIDE SEQUENCE [LARGE SCALE GENOMIC DNA]</scope>
    <source>
        <strain evidence="8">KCTC 3950</strain>
    </source>
</reference>
<dbReference type="PANTHER" id="PTHR43817:SF1">
    <property type="entry name" value="HYDROLASE, FAMILY 43, PUTATIVE (AFU_ORTHOLOGUE AFUA_3G01660)-RELATED"/>
    <property type="match status" value="1"/>
</dbReference>
<evidence type="ECO:0000259" key="6">
    <source>
        <dbReference type="PROSITE" id="PS51175"/>
    </source>
</evidence>
<keyword evidence="2" id="KW-0732">Signal</keyword>
<dbReference type="PROSITE" id="PS51175">
    <property type="entry name" value="CBM6"/>
    <property type="match status" value="1"/>
</dbReference>